<organism evidence="1 2">
    <name type="scientific">Endozoicomonas euniceicola</name>
    <dbReference type="NCBI Taxonomy" id="1234143"/>
    <lineage>
        <taxon>Bacteria</taxon>
        <taxon>Pseudomonadati</taxon>
        <taxon>Pseudomonadota</taxon>
        <taxon>Gammaproteobacteria</taxon>
        <taxon>Oceanospirillales</taxon>
        <taxon>Endozoicomonadaceae</taxon>
        <taxon>Endozoicomonas</taxon>
    </lineage>
</organism>
<dbReference type="InterPro" id="IPR038724">
    <property type="entry name" value="RepA"/>
</dbReference>
<dbReference type="InterPro" id="IPR027417">
    <property type="entry name" value="P-loop_NTPase"/>
</dbReference>
<accession>A0ABY6GMU2</accession>
<dbReference type="EMBL" id="CP103300">
    <property type="protein sequence ID" value="UYM14047.1"/>
    <property type="molecule type" value="Genomic_DNA"/>
</dbReference>
<dbReference type="CDD" id="cd01125">
    <property type="entry name" value="RepA_RSF1010_like"/>
    <property type="match status" value="1"/>
</dbReference>
<keyword evidence="2" id="KW-1185">Reference proteome</keyword>
<name>A0ABY6GMU2_9GAMM</name>
<dbReference type="RefSeq" id="WP_262595447.1">
    <property type="nucleotide sequence ID" value="NZ_CP103300.1"/>
</dbReference>
<dbReference type="Gene3D" id="3.40.50.300">
    <property type="entry name" value="P-loop containing nucleotide triphosphate hydrolases"/>
    <property type="match status" value="1"/>
</dbReference>
<dbReference type="Pfam" id="PF13481">
    <property type="entry name" value="AAA_25"/>
    <property type="match status" value="1"/>
</dbReference>
<proteinExistence type="predicted"/>
<dbReference type="SUPFAM" id="SSF52540">
    <property type="entry name" value="P-loop containing nucleoside triphosphate hydrolases"/>
    <property type="match status" value="1"/>
</dbReference>
<reference evidence="1" key="1">
    <citation type="submission" date="2022-10" db="EMBL/GenBank/DDBJ databases">
        <title>Completed Genome Sequence of two octocoral isolated bacterium, Endozoicomonas euniceicola EF212T and Endozoicomonas gorgoniicola PS125T.</title>
        <authorList>
            <person name="Chiou Y.-J."/>
            <person name="Chen Y.-H."/>
        </authorList>
    </citation>
    <scope>NUCLEOTIDE SEQUENCE</scope>
    <source>
        <strain evidence="1">EF212</strain>
    </source>
</reference>
<gene>
    <name evidence="1" type="ORF">NX720_14120</name>
</gene>
<protein>
    <submittedName>
        <fullName evidence="1">AAA family ATPase</fullName>
    </submittedName>
</protein>
<evidence type="ECO:0000313" key="2">
    <source>
        <dbReference type="Proteomes" id="UP001163255"/>
    </source>
</evidence>
<sequence>MTSITDIVSKMHDDGFRTIPAWNAKPRRGYDKGQNYPATDSSWSEANMIGLALDSTILIDFDANKGDDPNEWLDTCITPTEFGEYFDISDSDMEQAEFQINKAGNSLHLLFRWPEGVFNKDEYHQSRNGAKSEHKEPDLVINGKYGVDIKTGNQLVYLKSHKALLNTSPDNLPVASEKLINFLKKPESNYQAPDYIPQPLTSGDGTPYGLKALQGICEDMTRAGEGTRNTTLNEQACKAGSLIAGSELSEGYAMHELEQAALSTGMKHSEVKATLNSGIKAGMQKPRTAPEKQDEPLVFIDDSAELLASGQLVEIRPGVLAKPKKVTVEYEAGLKETQIIHNELKAEPVVPVGKEKEFRLFVGSEGFDTEQNYLIKDYLPAESFGILYGKSGSFKSFHAVSWAASIATGKEWNGKKSRPGTVVYVAAEGGPGIPKRIKGWEDEFNNKEVIRNLLTVKHPVFVGSNDQVTTMINTIRAAERMTGQKVTAVILDTLARCFAGADENKAADMNLFIAGCDKIKANTGASIIVVHHSGKDEEKGARGSSALRAAADFEFRVDRLEGEQATYTLTHTKSKDSEEQKRQAFELKSKFLFTDSDGDDQYTLVATGQGGEVPEPEQETKIKPLGKNKEAVLQAVRSRMAAGEPRTYKVVRDDLKAQGIKISNYSNWVTDLVEDGYLEKRGDDLIPLIKQTADGNFTCLSDG</sequence>
<dbReference type="Proteomes" id="UP001163255">
    <property type="component" value="Chromosome"/>
</dbReference>
<evidence type="ECO:0000313" key="1">
    <source>
        <dbReference type="EMBL" id="UYM14047.1"/>
    </source>
</evidence>